<gene>
    <name evidence="2" type="ORF">HQR01_15085</name>
</gene>
<dbReference type="Proteomes" id="UP000504693">
    <property type="component" value="Chromosome"/>
</dbReference>
<dbReference type="InterPro" id="IPR016796">
    <property type="entry name" value="UCP021774"/>
</dbReference>
<reference evidence="2 3" key="1">
    <citation type="submission" date="2020-05" db="EMBL/GenBank/DDBJ databases">
        <title>Erythrobacter mangrovi sp. nov., isolated from rhizosphere soil of mangrove plant (Kandelia candel).</title>
        <authorList>
            <person name="Ye Y.H."/>
        </authorList>
    </citation>
    <scope>NUCLEOTIDE SEQUENCE [LARGE SCALE GENOMIC DNA]</scope>
    <source>
        <strain evidence="2 3">EB310</strain>
    </source>
</reference>
<dbReference type="AlphaFoldDB" id="A0A7D4B991"/>
<feature type="domain" description="DUF302" evidence="1">
    <location>
        <begin position="35"/>
        <end position="98"/>
    </location>
</feature>
<dbReference type="Gene3D" id="3.30.310.70">
    <property type="entry name" value="TT1751-like domain"/>
    <property type="match status" value="1"/>
</dbReference>
<dbReference type="InterPro" id="IPR035923">
    <property type="entry name" value="TT1751-like_sf"/>
</dbReference>
<dbReference type="KEGG" id="emv:HQR01_15085"/>
<dbReference type="RefSeq" id="WP_173215980.1">
    <property type="nucleotide sequence ID" value="NZ_CP053921.1"/>
</dbReference>
<organism evidence="2 3">
    <name type="scientific">Erythrobacter mangrovi</name>
    <dbReference type="NCBI Taxonomy" id="2739433"/>
    <lineage>
        <taxon>Bacteria</taxon>
        <taxon>Pseudomonadati</taxon>
        <taxon>Pseudomonadota</taxon>
        <taxon>Alphaproteobacteria</taxon>
        <taxon>Sphingomonadales</taxon>
        <taxon>Erythrobacteraceae</taxon>
        <taxon>Erythrobacter/Porphyrobacter group</taxon>
        <taxon>Erythrobacter</taxon>
    </lineage>
</organism>
<evidence type="ECO:0000259" key="1">
    <source>
        <dbReference type="Pfam" id="PF03625"/>
    </source>
</evidence>
<dbReference type="Pfam" id="PF03625">
    <property type="entry name" value="DUF302"/>
    <property type="match status" value="1"/>
</dbReference>
<dbReference type="PANTHER" id="PTHR38342:SF1">
    <property type="entry name" value="SLR5037 PROTEIN"/>
    <property type="match status" value="1"/>
</dbReference>
<protein>
    <submittedName>
        <fullName evidence="2">DUF302 domain-containing protein</fullName>
    </submittedName>
</protein>
<keyword evidence="3" id="KW-1185">Reference proteome</keyword>
<evidence type="ECO:0000313" key="3">
    <source>
        <dbReference type="Proteomes" id="UP000504693"/>
    </source>
</evidence>
<dbReference type="PANTHER" id="PTHR38342">
    <property type="entry name" value="SLR5037 PROTEIN"/>
    <property type="match status" value="1"/>
</dbReference>
<dbReference type="PIRSF" id="PIRSF021774">
    <property type="entry name" value="UCP021774"/>
    <property type="match status" value="1"/>
</dbReference>
<dbReference type="CDD" id="cd14797">
    <property type="entry name" value="DUF302"/>
    <property type="match status" value="1"/>
</dbReference>
<dbReference type="InterPro" id="IPR005180">
    <property type="entry name" value="DUF302"/>
</dbReference>
<sequence>MTYYRSTTLNAPFESALERTRAALAAEGFGVINEIDMAGTLKEKIGVDFRPYRILGACNPQLAYEALQLEDKVGTMLPCNVVVQQLPGGEVEIAAIDPVASMSAIDNDALKQAAERVGEKLQRVIALIGS</sequence>
<proteinExistence type="predicted"/>
<accession>A0A7D4B991</accession>
<evidence type="ECO:0000313" key="2">
    <source>
        <dbReference type="EMBL" id="QKG72583.1"/>
    </source>
</evidence>
<dbReference type="SUPFAM" id="SSF103247">
    <property type="entry name" value="TT1751-like"/>
    <property type="match status" value="1"/>
</dbReference>
<dbReference type="EMBL" id="CP053921">
    <property type="protein sequence ID" value="QKG72583.1"/>
    <property type="molecule type" value="Genomic_DNA"/>
</dbReference>
<name>A0A7D4B991_9SPHN</name>